<evidence type="ECO:0000313" key="8">
    <source>
        <dbReference type="EMBL" id="ORX53866.1"/>
    </source>
</evidence>
<comment type="caution">
    <text evidence="8">The sequence shown here is derived from an EMBL/GenBank/DDBJ whole genome shotgun (WGS) entry which is preliminary data.</text>
</comment>
<dbReference type="InterPro" id="IPR017907">
    <property type="entry name" value="Znf_RING_CS"/>
</dbReference>
<name>A0A1Y1VE36_9FUNG</name>
<keyword evidence="9" id="KW-1185">Reference proteome</keyword>
<dbReference type="OrthoDB" id="1630758at2759"/>
<dbReference type="Gene3D" id="3.30.40.10">
    <property type="entry name" value="Zinc/RING finger domain, C3HC4 (zinc finger)"/>
    <property type="match status" value="3"/>
</dbReference>
<dbReference type="SUPFAM" id="SSF49599">
    <property type="entry name" value="TRAF domain-like"/>
    <property type="match status" value="2"/>
</dbReference>
<reference evidence="8 9" key="1">
    <citation type="submission" date="2016-08" db="EMBL/GenBank/DDBJ databases">
        <title>Genomes of anaerobic fungi encode conserved fungal cellulosomes for biomass hydrolysis.</title>
        <authorList>
            <consortium name="DOE Joint Genome Institute"/>
            <person name="Haitjema C.H."/>
            <person name="Gilmore S.P."/>
            <person name="Henske J.K."/>
            <person name="Solomon K.V."/>
            <person name="De Groot R."/>
            <person name="Kuo A."/>
            <person name="Mondo S.J."/>
            <person name="Salamov A.A."/>
            <person name="Labutti K."/>
            <person name="Zhao Z."/>
            <person name="Chiniquy J."/>
            <person name="Barry K."/>
            <person name="Brewer H.M."/>
            <person name="Purvine S.O."/>
            <person name="Wright A.T."/>
            <person name="Boxma B."/>
            <person name="Van Alen T."/>
            <person name="Hackstein J.H."/>
            <person name="Baker S.E."/>
            <person name="Grigoriev I.V."/>
            <person name="O'Malley M.A."/>
        </authorList>
    </citation>
    <scope>NUCLEOTIDE SEQUENCE [LARGE SCALE GENOMIC DNA]</scope>
    <source>
        <strain evidence="9">finn</strain>
    </source>
</reference>
<evidence type="ECO:0000256" key="4">
    <source>
        <dbReference type="PROSITE-ProRule" id="PRU00207"/>
    </source>
</evidence>
<keyword evidence="1 4" id="KW-0479">Metal-binding</keyword>
<dbReference type="PROSITE" id="PS50089">
    <property type="entry name" value="ZF_RING_2"/>
    <property type="match status" value="1"/>
</dbReference>
<feature type="domain" description="RING-type" evidence="6">
    <location>
        <begin position="29"/>
        <end position="67"/>
    </location>
</feature>
<dbReference type="SUPFAM" id="SSF57850">
    <property type="entry name" value="RING/U-box"/>
    <property type="match status" value="1"/>
</dbReference>
<dbReference type="PANTHER" id="PTHR10131">
    <property type="entry name" value="TNF RECEPTOR ASSOCIATED FACTOR"/>
    <property type="match status" value="1"/>
</dbReference>
<dbReference type="InterPro" id="IPR013083">
    <property type="entry name" value="Znf_RING/FYVE/PHD"/>
</dbReference>
<dbReference type="PROSITE" id="PS50145">
    <property type="entry name" value="ZF_TRAF"/>
    <property type="match status" value="1"/>
</dbReference>
<evidence type="ECO:0000256" key="3">
    <source>
        <dbReference type="ARBA" id="ARBA00022833"/>
    </source>
</evidence>
<dbReference type="GO" id="GO:0008270">
    <property type="term" value="F:zinc ion binding"/>
    <property type="evidence" value="ECO:0007669"/>
    <property type="project" value="UniProtKB-KW"/>
</dbReference>
<protein>
    <recommendedName>
        <fullName evidence="10">RING-type domain-containing protein</fullName>
    </recommendedName>
</protein>
<dbReference type="STRING" id="1754191.A0A1Y1VE36"/>
<dbReference type="InterPro" id="IPR001841">
    <property type="entry name" value="Znf_RING"/>
</dbReference>
<keyword evidence="2 4" id="KW-0863">Zinc-finger</keyword>
<feature type="coiled-coil region" evidence="5">
    <location>
        <begin position="221"/>
        <end position="303"/>
    </location>
</feature>
<evidence type="ECO:0000256" key="5">
    <source>
        <dbReference type="SAM" id="Coils"/>
    </source>
</evidence>
<feature type="domain" description="TRAF-type" evidence="7">
    <location>
        <begin position="112"/>
        <end position="155"/>
    </location>
</feature>
<evidence type="ECO:0000256" key="1">
    <source>
        <dbReference type="ARBA" id="ARBA00022723"/>
    </source>
</evidence>
<keyword evidence="5" id="KW-0175">Coiled coil</keyword>
<dbReference type="Proteomes" id="UP000193719">
    <property type="component" value="Unassembled WGS sequence"/>
</dbReference>
<organism evidence="8 9">
    <name type="scientific">Piromyces finnis</name>
    <dbReference type="NCBI Taxonomy" id="1754191"/>
    <lineage>
        <taxon>Eukaryota</taxon>
        <taxon>Fungi</taxon>
        <taxon>Fungi incertae sedis</taxon>
        <taxon>Chytridiomycota</taxon>
        <taxon>Chytridiomycota incertae sedis</taxon>
        <taxon>Neocallimastigomycetes</taxon>
        <taxon>Neocallimastigales</taxon>
        <taxon>Neocallimastigaceae</taxon>
        <taxon>Piromyces</taxon>
    </lineage>
</organism>
<accession>A0A1Y1VE36</accession>
<dbReference type="PANTHER" id="PTHR10131:SF94">
    <property type="entry name" value="TNF RECEPTOR-ASSOCIATED FACTOR 4"/>
    <property type="match status" value="1"/>
</dbReference>
<reference evidence="8 9" key="2">
    <citation type="submission" date="2016-08" db="EMBL/GenBank/DDBJ databases">
        <title>Pervasive Adenine N6-methylation of Active Genes in Fungi.</title>
        <authorList>
            <consortium name="DOE Joint Genome Institute"/>
            <person name="Mondo S.J."/>
            <person name="Dannebaum R.O."/>
            <person name="Kuo R.C."/>
            <person name="Labutti K."/>
            <person name="Haridas S."/>
            <person name="Kuo A."/>
            <person name="Salamov A."/>
            <person name="Ahrendt S.R."/>
            <person name="Lipzen A."/>
            <person name="Sullivan W."/>
            <person name="Andreopoulos W.B."/>
            <person name="Clum A."/>
            <person name="Lindquist E."/>
            <person name="Daum C."/>
            <person name="Ramamoorthy G.K."/>
            <person name="Gryganskyi A."/>
            <person name="Culley D."/>
            <person name="Magnuson J.K."/>
            <person name="James T.Y."/>
            <person name="O'Malley M.A."/>
            <person name="Stajich J.E."/>
            <person name="Spatafora J.W."/>
            <person name="Visel A."/>
            <person name="Grigoriev I.V."/>
        </authorList>
    </citation>
    <scope>NUCLEOTIDE SEQUENCE [LARGE SCALE GENOMIC DNA]</scope>
    <source>
        <strain evidence="9">finn</strain>
    </source>
</reference>
<gene>
    <name evidence="8" type="ORF">BCR36DRAFT_582091</name>
</gene>
<dbReference type="PROSITE" id="PS00518">
    <property type="entry name" value="ZF_RING_1"/>
    <property type="match status" value="1"/>
</dbReference>
<sequence length="454" mass="53074">MDEHEKDNLRLLKNLNIGYVNPVNVNLLCPICRLPLLNPIATPCGHTFCEECILSALEISNNCPYDRKEIKCEEFKKVDRLILNILNELEIYCPNKMNGCPHICQRQFLYEHYHHCEYELVECPHSLCHQKVIKKELQEHSNQCDYKEIECEFCKKIYLQKDKMKHIKNCEEFEKAESSVKEDLIIECKYKKFGCLWQDKLKLVEEHEKSCKYHQFEGFFENVYTKNQRQLETENSELKRKIYQLTDEITELRRELDIYKNNNMVIQQQQAVSESMAELENEVQLLKCDMQNTNLTLNDLEMRYNMMVIDENIRLKEEIQSLRTSFQSIQFQMLSFMKYIKGTLQNNGIGPSFTKPILNQKNNDGSNTSPSTSFLPATYNSSKLIKSASANFDSPTTTSTTTSAANTMNDLFKNYNFPTSAATTTTSHTYSKSDVGTTTTTYDTIRRERRFSKI</sequence>
<evidence type="ECO:0008006" key="10">
    <source>
        <dbReference type="Google" id="ProtNLM"/>
    </source>
</evidence>
<evidence type="ECO:0000259" key="6">
    <source>
        <dbReference type="PROSITE" id="PS50089"/>
    </source>
</evidence>
<dbReference type="EMBL" id="MCFH01000012">
    <property type="protein sequence ID" value="ORX53866.1"/>
    <property type="molecule type" value="Genomic_DNA"/>
</dbReference>
<evidence type="ECO:0000313" key="9">
    <source>
        <dbReference type="Proteomes" id="UP000193719"/>
    </source>
</evidence>
<keyword evidence="3 4" id="KW-0862">Zinc</keyword>
<proteinExistence type="predicted"/>
<dbReference type="AlphaFoldDB" id="A0A1Y1VE36"/>
<feature type="zinc finger region" description="TRAF-type" evidence="4">
    <location>
        <begin position="112"/>
        <end position="155"/>
    </location>
</feature>
<dbReference type="Pfam" id="PF13923">
    <property type="entry name" value="zf-C3HC4_2"/>
    <property type="match status" value="1"/>
</dbReference>
<dbReference type="SMART" id="SM00184">
    <property type="entry name" value="RING"/>
    <property type="match status" value="1"/>
</dbReference>
<evidence type="ECO:0000256" key="2">
    <source>
        <dbReference type="ARBA" id="ARBA00022771"/>
    </source>
</evidence>
<dbReference type="InterPro" id="IPR001293">
    <property type="entry name" value="Znf_TRAF"/>
</dbReference>
<evidence type="ECO:0000259" key="7">
    <source>
        <dbReference type="PROSITE" id="PS50145"/>
    </source>
</evidence>